<dbReference type="InterPro" id="IPR025877">
    <property type="entry name" value="MobA-like_NTP_Trfase"/>
</dbReference>
<comment type="cofactor">
    <cofactor evidence="8">
        <name>Mg(2+)</name>
        <dbReference type="ChEBI" id="CHEBI:18420"/>
    </cofactor>
</comment>
<evidence type="ECO:0000259" key="9">
    <source>
        <dbReference type="Pfam" id="PF12804"/>
    </source>
</evidence>
<dbReference type="CDD" id="cd02503">
    <property type="entry name" value="MobA"/>
    <property type="match status" value="1"/>
</dbReference>
<organism evidence="10 11">
    <name type="scientific">Rhizobium hainanense</name>
    <dbReference type="NCBI Taxonomy" id="52131"/>
    <lineage>
        <taxon>Bacteria</taxon>
        <taxon>Pseudomonadati</taxon>
        <taxon>Pseudomonadota</taxon>
        <taxon>Alphaproteobacteria</taxon>
        <taxon>Hyphomicrobiales</taxon>
        <taxon>Rhizobiaceae</taxon>
        <taxon>Rhizobium/Agrobacterium group</taxon>
        <taxon>Rhizobium</taxon>
    </lineage>
</organism>
<evidence type="ECO:0000313" key="11">
    <source>
        <dbReference type="Proteomes" id="UP000186228"/>
    </source>
</evidence>
<dbReference type="GO" id="GO:0046872">
    <property type="term" value="F:metal ion binding"/>
    <property type="evidence" value="ECO:0007669"/>
    <property type="project" value="UniProtKB-KW"/>
</dbReference>
<keyword evidence="11" id="KW-1185">Reference proteome</keyword>
<evidence type="ECO:0000313" key="10">
    <source>
        <dbReference type="EMBL" id="SCB07440.1"/>
    </source>
</evidence>
<dbReference type="HAMAP" id="MF_00316">
    <property type="entry name" value="MobA"/>
    <property type="match status" value="1"/>
</dbReference>
<evidence type="ECO:0000256" key="2">
    <source>
        <dbReference type="ARBA" id="ARBA00022679"/>
    </source>
</evidence>
<dbReference type="Pfam" id="PF12804">
    <property type="entry name" value="NTP_transf_3"/>
    <property type="match status" value="1"/>
</dbReference>
<dbReference type="SUPFAM" id="SSF53448">
    <property type="entry name" value="Nucleotide-diphospho-sugar transferases"/>
    <property type="match status" value="1"/>
</dbReference>
<keyword evidence="6 8" id="KW-0342">GTP-binding</keyword>
<comment type="similarity">
    <text evidence="8">Belongs to the MobA family.</text>
</comment>
<keyword evidence="1 8" id="KW-0963">Cytoplasm</keyword>
<feature type="binding site" evidence="8">
    <location>
        <begin position="16"/>
        <end position="18"/>
    </location>
    <ligand>
        <name>GTP</name>
        <dbReference type="ChEBI" id="CHEBI:37565"/>
    </ligand>
</feature>
<accession>A0A1C3TW20</accession>
<dbReference type="GO" id="GO:0005525">
    <property type="term" value="F:GTP binding"/>
    <property type="evidence" value="ECO:0007669"/>
    <property type="project" value="UniProtKB-UniRule"/>
</dbReference>
<dbReference type="PANTHER" id="PTHR19136">
    <property type="entry name" value="MOLYBDENUM COFACTOR GUANYLYLTRANSFERASE"/>
    <property type="match status" value="1"/>
</dbReference>
<dbReference type="AlphaFoldDB" id="A0A1C3TW20"/>
<dbReference type="EMBL" id="FMAC01000001">
    <property type="protein sequence ID" value="SCB07440.1"/>
    <property type="molecule type" value="Genomic_DNA"/>
</dbReference>
<dbReference type="Gene3D" id="3.90.550.10">
    <property type="entry name" value="Spore Coat Polysaccharide Biosynthesis Protein SpsA, Chain A"/>
    <property type="match status" value="1"/>
</dbReference>
<dbReference type="GO" id="GO:0005737">
    <property type="term" value="C:cytoplasm"/>
    <property type="evidence" value="ECO:0007669"/>
    <property type="project" value="UniProtKB-SubCell"/>
</dbReference>
<evidence type="ECO:0000256" key="4">
    <source>
        <dbReference type="ARBA" id="ARBA00022741"/>
    </source>
</evidence>
<evidence type="ECO:0000256" key="8">
    <source>
        <dbReference type="HAMAP-Rule" id="MF_00316"/>
    </source>
</evidence>
<name>A0A1C3TW20_9HYPH</name>
<feature type="binding site" evidence="8">
    <location>
        <position position="108"/>
    </location>
    <ligand>
        <name>GTP</name>
        <dbReference type="ChEBI" id="CHEBI:37565"/>
    </ligand>
</feature>
<dbReference type="InterPro" id="IPR029044">
    <property type="entry name" value="Nucleotide-diphossugar_trans"/>
</dbReference>
<feature type="binding site" evidence="8">
    <location>
        <position position="28"/>
    </location>
    <ligand>
        <name>GTP</name>
        <dbReference type="ChEBI" id="CHEBI:37565"/>
    </ligand>
</feature>
<keyword evidence="2 8" id="KW-0808">Transferase</keyword>
<comment type="subunit">
    <text evidence="8">Monomer.</text>
</comment>
<reference evidence="11" key="1">
    <citation type="submission" date="2016-08" db="EMBL/GenBank/DDBJ databases">
        <authorList>
            <person name="Varghese N."/>
            <person name="Submissions Spin"/>
        </authorList>
    </citation>
    <scope>NUCLEOTIDE SEQUENCE [LARGE SCALE GENOMIC DNA]</scope>
    <source>
        <strain evidence="11">CCBAU 57015</strain>
    </source>
</reference>
<protein>
    <recommendedName>
        <fullName evidence="8">Molybdenum cofactor guanylyltransferase</fullName>
        <shortName evidence="8">MoCo guanylyltransferase</shortName>
        <ecNumber evidence="8">2.7.7.77</ecNumber>
    </recommendedName>
    <alternativeName>
        <fullName evidence="8">GTP:molybdopterin guanylyltransferase</fullName>
    </alternativeName>
    <alternativeName>
        <fullName evidence="8">Mo-MPT guanylyltransferase</fullName>
    </alternativeName>
    <alternativeName>
        <fullName evidence="8">Molybdopterin guanylyltransferase</fullName>
    </alternativeName>
    <alternativeName>
        <fullName evidence="8">Molybdopterin-guanine dinucleotide synthase</fullName>
        <shortName evidence="8">MGD synthase</shortName>
    </alternativeName>
</protein>
<dbReference type="OrthoDB" id="9788394at2"/>
<feature type="domain" description="MobA-like NTP transferase" evidence="9">
    <location>
        <begin position="13"/>
        <end position="173"/>
    </location>
</feature>
<keyword evidence="3 8" id="KW-0479">Metal-binding</keyword>
<dbReference type="InterPro" id="IPR013482">
    <property type="entry name" value="Molybde_CF_guanTrfase"/>
</dbReference>
<evidence type="ECO:0000256" key="3">
    <source>
        <dbReference type="ARBA" id="ARBA00022723"/>
    </source>
</evidence>
<keyword evidence="5 8" id="KW-0460">Magnesium</keyword>
<evidence type="ECO:0000256" key="6">
    <source>
        <dbReference type="ARBA" id="ARBA00023134"/>
    </source>
</evidence>
<feature type="binding site" evidence="8">
    <location>
        <position position="73"/>
    </location>
    <ligand>
        <name>GTP</name>
        <dbReference type="ChEBI" id="CHEBI:37565"/>
    </ligand>
</feature>
<proteinExistence type="inferred from homology"/>
<dbReference type="STRING" id="52131.GA0061100_101153"/>
<evidence type="ECO:0000256" key="5">
    <source>
        <dbReference type="ARBA" id="ARBA00022842"/>
    </source>
</evidence>
<dbReference type="PANTHER" id="PTHR19136:SF81">
    <property type="entry name" value="MOLYBDENUM COFACTOR GUANYLYLTRANSFERASE"/>
    <property type="match status" value="1"/>
</dbReference>
<dbReference type="Proteomes" id="UP000186228">
    <property type="component" value="Unassembled WGS sequence"/>
</dbReference>
<sequence length="216" mass="23399">MSDFIANPEDIPVVVLAGGRSSRMGANKAFALLAGESLLARISSKIEQLQRKPIVLNADVDWPDAMGMQLIPDRIPGKLGPLAGVLAALQDAQLRYPEASHVATIPVDSPFFPPDLIVRLADVIHGSDEIAIAASLGQDHPVFGLWPISAAADLEQWIASDEKRRVRDFLARHKVRRVEFPAIETAIGPLDPFFNINTPADLAEAEAWLAALENMS</sequence>
<keyword evidence="4 8" id="KW-0547">Nucleotide-binding</keyword>
<dbReference type="RefSeq" id="WP_075850719.1">
    <property type="nucleotide sequence ID" value="NZ_FMAC01000001.1"/>
</dbReference>
<feature type="binding site" evidence="8">
    <location>
        <position position="108"/>
    </location>
    <ligand>
        <name>Mg(2+)</name>
        <dbReference type="ChEBI" id="CHEBI:18420"/>
    </ligand>
</feature>
<comment type="domain">
    <text evidence="8">The N-terminal domain determines nucleotide recognition and specific binding, while the C-terminal domain determines the specific binding to the target protein.</text>
</comment>
<keyword evidence="7 8" id="KW-0501">Molybdenum cofactor biosynthesis</keyword>
<dbReference type="GO" id="GO:1902758">
    <property type="term" value="P:bis(molybdopterin guanine dinucleotide)molybdenum biosynthetic process"/>
    <property type="evidence" value="ECO:0007669"/>
    <property type="project" value="TreeGrafter"/>
</dbReference>
<feature type="binding site" evidence="8">
    <location>
        <position position="57"/>
    </location>
    <ligand>
        <name>GTP</name>
        <dbReference type="ChEBI" id="CHEBI:37565"/>
    </ligand>
</feature>
<evidence type="ECO:0000256" key="1">
    <source>
        <dbReference type="ARBA" id="ARBA00022490"/>
    </source>
</evidence>
<dbReference type="GO" id="GO:0061603">
    <property type="term" value="F:molybdenum cofactor guanylyltransferase activity"/>
    <property type="evidence" value="ECO:0007669"/>
    <property type="project" value="UniProtKB-EC"/>
</dbReference>
<gene>
    <name evidence="8" type="primary">mobA</name>
    <name evidence="10" type="ORF">GA0061100_101153</name>
</gene>
<comment type="subcellular location">
    <subcellularLocation>
        <location evidence="8">Cytoplasm</location>
    </subcellularLocation>
</comment>
<comment type="catalytic activity">
    <reaction evidence="8">
        <text>Mo-molybdopterin + GTP + H(+) = Mo-molybdopterin guanine dinucleotide + diphosphate</text>
        <dbReference type="Rhea" id="RHEA:34243"/>
        <dbReference type="ChEBI" id="CHEBI:15378"/>
        <dbReference type="ChEBI" id="CHEBI:33019"/>
        <dbReference type="ChEBI" id="CHEBI:37565"/>
        <dbReference type="ChEBI" id="CHEBI:71302"/>
        <dbReference type="ChEBI" id="CHEBI:71310"/>
        <dbReference type="EC" id="2.7.7.77"/>
    </reaction>
</comment>
<dbReference type="NCBIfam" id="TIGR02665">
    <property type="entry name" value="molyb_mobA"/>
    <property type="match status" value="1"/>
</dbReference>
<evidence type="ECO:0000256" key="7">
    <source>
        <dbReference type="ARBA" id="ARBA00023150"/>
    </source>
</evidence>
<comment type="function">
    <text evidence="8">Transfers a GMP moiety from GTP to Mo-molybdopterin (Mo-MPT) cofactor (Moco or molybdenum cofactor) to form Mo-molybdopterin guanine dinucleotide (Mo-MGD) cofactor.</text>
</comment>
<dbReference type="EC" id="2.7.7.77" evidence="8"/>